<dbReference type="SUPFAM" id="SSF46785">
    <property type="entry name" value="Winged helix' DNA-binding domain"/>
    <property type="match status" value="1"/>
</dbReference>
<protein>
    <submittedName>
        <fullName evidence="6">LysR family transcriptional regulator</fullName>
    </submittedName>
</protein>
<dbReference type="GO" id="GO:0003700">
    <property type="term" value="F:DNA-binding transcription factor activity"/>
    <property type="evidence" value="ECO:0007669"/>
    <property type="project" value="InterPro"/>
</dbReference>
<dbReference type="Pfam" id="PF00126">
    <property type="entry name" value="HTH_1"/>
    <property type="match status" value="1"/>
</dbReference>
<dbReference type="PANTHER" id="PTHR30346">
    <property type="entry name" value="TRANSCRIPTIONAL DUAL REGULATOR HCAR-RELATED"/>
    <property type="match status" value="1"/>
</dbReference>
<name>A0A482IPD7_9BURK</name>
<dbReference type="PROSITE" id="PS50931">
    <property type="entry name" value="HTH_LYSR"/>
    <property type="match status" value="1"/>
</dbReference>
<dbReference type="EMBL" id="CP037900">
    <property type="protein sequence ID" value="QBP10061.1"/>
    <property type="molecule type" value="Genomic_DNA"/>
</dbReference>
<dbReference type="PANTHER" id="PTHR30346:SF0">
    <property type="entry name" value="HCA OPERON TRANSCRIPTIONAL ACTIVATOR HCAR"/>
    <property type="match status" value="1"/>
</dbReference>
<dbReference type="GO" id="GO:0003677">
    <property type="term" value="F:DNA binding"/>
    <property type="evidence" value="ECO:0007669"/>
    <property type="project" value="UniProtKB-KW"/>
</dbReference>
<dbReference type="RefSeq" id="WP_017512577.1">
    <property type="nucleotide sequence ID" value="NZ_CP037900.1"/>
</dbReference>
<dbReference type="OrthoDB" id="5292387at2"/>
<organism evidence="6 7">
    <name type="scientific">Cupriavidus metallidurans</name>
    <dbReference type="NCBI Taxonomy" id="119219"/>
    <lineage>
        <taxon>Bacteria</taxon>
        <taxon>Pseudomonadati</taxon>
        <taxon>Pseudomonadota</taxon>
        <taxon>Betaproteobacteria</taxon>
        <taxon>Burkholderiales</taxon>
        <taxon>Burkholderiaceae</taxon>
        <taxon>Cupriavidus</taxon>
    </lineage>
</organism>
<gene>
    <name evidence="6" type="ORF">DDF84_009975</name>
</gene>
<dbReference type="GO" id="GO:0032993">
    <property type="term" value="C:protein-DNA complex"/>
    <property type="evidence" value="ECO:0007669"/>
    <property type="project" value="TreeGrafter"/>
</dbReference>
<evidence type="ECO:0000313" key="7">
    <source>
        <dbReference type="Proteomes" id="UP000253772"/>
    </source>
</evidence>
<dbReference type="PRINTS" id="PR00039">
    <property type="entry name" value="HTHLYSR"/>
</dbReference>
<evidence type="ECO:0000313" key="6">
    <source>
        <dbReference type="EMBL" id="QBP10061.1"/>
    </source>
</evidence>
<dbReference type="CDD" id="cd08414">
    <property type="entry name" value="PBP2_LTTR_aromatics_like"/>
    <property type="match status" value="1"/>
</dbReference>
<dbReference type="AlphaFoldDB" id="A0A482IPD7"/>
<dbReference type="Gene3D" id="1.10.10.10">
    <property type="entry name" value="Winged helix-like DNA-binding domain superfamily/Winged helix DNA-binding domain"/>
    <property type="match status" value="1"/>
</dbReference>
<evidence type="ECO:0000256" key="3">
    <source>
        <dbReference type="ARBA" id="ARBA00023125"/>
    </source>
</evidence>
<evidence type="ECO:0000259" key="5">
    <source>
        <dbReference type="PROSITE" id="PS50931"/>
    </source>
</evidence>
<accession>A0A482IPD7</accession>
<dbReference type="InterPro" id="IPR036390">
    <property type="entry name" value="WH_DNA-bd_sf"/>
</dbReference>
<keyword evidence="2" id="KW-0805">Transcription regulation</keyword>
<dbReference type="Proteomes" id="UP000253772">
    <property type="component" value="Chromosome c1"/>
</dbReference>
<comment type="similarity">
    <text evidence="1">Belongs to the LysR transcriptional regulatory family.</text>
</comment>
<dbReference type="Pfam" id="PF03466">
    <property type="entry name" value="LysR_substrate"/>
    <property type="match status" value="1"/>
</dbReference>
<keyword evidence="4" id="KW-0804">Transcription</keyword>
<dbReference type="SUPFAM" id="SSF53850">
    <property type="entry name" value="Periplasmic binding protein-like II"/>
    <property type="match status" value="1"/>
</dbReference>
<dbReference type="FunFam" id="1.10.10.10:FF:000001">
    <property type="entry name" value="LysR family transcriptional regulator"/>
    <property type="match status" value="1"/>
</dbReference>
<dbReference type="InterPro" id="IPR036388">
    <property type="entry name" value="WH-like_DNA-bd_sf"/>
</dbReference>
<keyword evidence="3" id="KW-0238">DNA-binding</keyword>
<dbReference type="InterPro" id="IPR000847">
    <property type="entry name" value="LysR_HTH_N"/>
</dbReference>
<feature type="domain" description="HTH lysR-type" evidence="5">
    <location>
        <begin position="1"/>
        <end position="58"/>
    </location>
</feature>
<dbReference type="InterPro" id="IPR005119">
    <property type="entry name" value="LysR_subst-bd"/>
</dbReference>
<proteinExistence type="inferred from homology"/>
<reference evidence="6 7" key="1">
    <citation type="submission" date="2019-03" db="EMBL/GenBank/DDBJ databases">
        <title>Comparative insights into the high quality Complete genome sequence of highly metal resistant Cupriavidus metallidurans strain BS1 isolated from a gold-copper mine.</title>
        <authorList>
            <person name="Mazhar H.S."/>
            <person name="Rensing C."/>
        </authorList>
    </citation>
    <scope>NUCLEOTIDE SEQUENCE [LARGE SCALE GENOMIC DNA]</scope>
    <source>
        <strain evidence="6 7">BS1</strain>
    </source>
</reference>
<dbReference type="Gene3D" id="3.40.190.10">
    <property type="entry name" value="Periplasmic binding protein-like II"/>
    <property type="match status" value="2"/>
</dbReference>
<sequence length="300" mass="33969">MELRHLRYFACVGEAEHFGRAAKLLKIAQPALSRQIQDLEAELGVALFDRLPRGVRLNAVGRSFLDDARRILREVNEATLRVERIAAGQTGTLRVGFGETQAWHGAVPDSLRAFREQHPAVELELHAMASSRQADAVSAGNLDAGFIFSLTKPPSEFAHRKVARHKLVLAAPKDHPIMSLDRVRLRELRDVPFIWFHRWVYPLFHDRLMRACLRNGALAPQIVQQVKDHATMLSLVSCRLGVAFVSEATRWQCPAGVALRPVDDLNFSLPFYLIWKKNNSSTLLREFLENVWTVTNARDN</sequence>
<evidence type="ECO:0000256" key="1">
    <source>
        <dbReference type="ARBA" id="ARBA00009437"/>
    </source>
</evidence>
<evidence type="ECO:0000256" key="2">
    <source>
        <dbReference type="ARBA" id="ARBA00023015"/>
    </source>
</evidence>
<evidence type="ECO:0000256" key="4">
    <source>
        <dbReference type="ARBA" id="ARBA00023163"/>
    </source>
</evidence>